<feature type="active site" evidence="4">
    <location>
        <position position="214"/>
    </location>
</feature>
<dbReference type="InterPro" id="IPR012394">
    <property type="entry name" value="Aldehyde_DH_NAD(P)"/>
</dbReference>
<sequence>MRQVYKSTNVFLKVVMKARAGFMAGKTRSKESRKRNLEAVVRMINDHTSDMVAAVRKDLNKPSQETTSCETEVAKNEAIEFLRSLDEIMEPEDEKCHLGEQENNFFAMLSIRMSFFCGLDVKEQEWKHMWLKKKLGNAVVLKPSELSPACAEFLQKTLPKYLDPECFPVVNGSADVAQALLKQRFDHILYTGGCNVAKIIMRAAAENLTPVTLELGGKCPAYIDQTADVKAAGRRITWGKFMNAGQTCIAPDYILCDANLKDKLVSEIKNNLRSFYGDDIKASPDYGRIVNERHFEYAVLAPNMLDIQIWSPLVKVLEFFVLQPSSRIQGMLKQCEKKVVFGGSSDRSQRYIEPTLIDNVSFDDAVMGEEIFGPLLPIFTVRSADEAIRIINSREKPLALYVFSNDKRINKRFLAETSSGNITVNETLVHALANVLPFGGVGNSGMGSYHGKFSIDTFSHKKSCLVDPSPKQSEITMGIRYPPYSPTKEKISGFLMRTASASELKMLKLLKYALVVLIMAFGIKVGRSYCL</sequence>
<evidence type="ECO:0000313" key="7">
    <source>
        <dbReference type="Proteomes" id="UP000230750"/>
    </source>
</evidence>
<dbReference type="PROSITE" id="PS00070">
    <property type="entry name" value="ALDEHYDE_DEHYDR_CYS"/>
    <property type="match status" value="1"/>
</dbReference>
<comment type="similarity">
    <text evidence="1 3">Belongs to the aldehyde dehydrogenase family.</text>
</comment>
<dbReference type="Gene3D" id="3.40.605.10">
    <property type="entry name" value="Aldehyde Dehydrogenase, Chain A, domain 1"/>
    <property type="match status" value="2"/>
</dbReference>
<dbReference type="SUPFAM" id="SSF53720">
    <property type="entry name" value="ALDH-like"/>
    <property type="match status" value="1"/>
</dbReference>
<dbReference type="InterPro" id="IPR016161">
    <property type="entry name" value="Ald_DH/histidinol_DH"/>
</dbReference>
<evidence type="ECO:0000256" key="4">
    <source>
        <dbReference type="PIRSR" id="PIRSR036492-1"/>
    </source>
</evidence>
<dbReference type="PIRSF" id="PIRSF036492">
    <property type="entry name" value="ALDH"/>
    <property type="match status" value="1"/>
</dbReference>
<dbReference type="InterPro" id="IPR015590">
    <property type="entry name" value="Aldehyde_DH_dom"/>
</dbReference>
<dbReference type="InterPro" id="IPR016163">
    <property type="entry name" value="Ald_DH_C"/>
</dbReference>
<dbReference type="Proteomes" id="UP000230750">
    <property type="component" value="Unassembled WGS sequence"/>
</dbReference>
<dbReference type="GO" id="GO:0006081">
    <property type="term" value="P:aldehyde metabolic process"/>
    <property type="evidence" value="ECO:0007669"/>
    <property type="project" value="InterPro"/>
</dbReference>
<dbReference type="Gene3D" id="3.40.309.10">
    <property type="entry name" value="Aldehyde Dehydrogenase, Chain A, domain 2"/>
    <property type="match status" value="1"/>
</dbReference>
<protein>
    <recommendedName>
        <fullName evidence="3">Aldehyde dehydrogenase</fullName>
    </recommendedName>
</protein>
<dbReference type="STRING" id="307972.A0A2G8JQU5"/>
<dbReference type="PANTHER" id="PTHR43570">
    <property type="entry name" value="ALDEHYDE DEHYDROGENASE"/>
    <property type="match status" value="1"/>
</dbReference>
<feature type="domain" description="Aldehyde dehydrogenase" evidence="5">
    <location>
        <begin position="336"/>
        <end position="463"/>
    </location>
</feature>
<keyword evidence="2 3" id="KW-0560">Oxidoreductase</keyword>
<feature type="domain" description="Aldehyde dehydrogenase" evidence="5">
    <location>
        <begin position="135"/>
        <end position="296"/>
    </location>
</feature>
<name>A0A2G8JQU5_STIJA</name>
<evidence type="ECO:0000313" key="6">
    <source>
        <dbReference type="EMBL" id="PIK38142.1"/>
    </source>
</evidence>
<dbReference type="InterPro" id="IPR016162">
    <property type="entry name" value="Ald_DH_N"/>
</dbReference>
<dbReference type="OrthoDB" id="440325at2759"/>
<dbReference type="InterPro" id="IPR016160">
    <property type="entry name" value="Ald_DH_CS_CYS"/>
</dbReference>
<feature type="active site" evidence="4">
    <location>
        <position position="248"/>
    </location>
</feature>
<organism evidence="6 7">
    <name type="scientific">Stichopus japonicus</name>
    <name type="common">Sea cucumber</name>
    <dbReference type="NCBI Taxonomy" id="307972"/>
    <lineage>
        <taxon>Eukaryota</taxon>
        <taxon>Metazoa</taxon>
        <taxon>Echinodermata</taxon>
        <taxon>Eleutherozoa</taxon>
        <taxon>Echinozoa</taxon>
        <taxon>Holothuroidea</taxon>
        <taxon>Aspidochirotacea</taxon>
        <taxon>Aspidochirotida</taxon>
        <taxon>Stichopodidae</taxon>
        <taxon>Apostichopus</taxon>
    </lineage>
</organism>
<dbReference type="Pfam" id="PF00171">
    <property type="entry name" value="Aldedh"/>
    <property type="match status" value="2"/>
</dbReference>
<dbReference type="PANTHER" id="PTHR43570:SF16">
    <property type="entry name" value="ALDEHYDE DEHYDROGENASE TYPE III, ISOFORM Q"/>
    <property type="match status" value="1"/>
</dbReference>
<evidence type="ECO:0000256" key="2">
    <source>
        <dbReference type="ARBA" id="ARBA00023002"/>
    </source>
</evidence>
<dbReference type="EMBL" id="MRZV01001399">
    <property type="protein sequence ID" value="PIK38142.1"/>
    <property type="molecule type" value="Genomic_DNA"/>
</dbReference>
<comment type="caution">
    <text evidence="6">The sequence shown here is derived from an EMBL/GenBank/DDBJ whole genome shotgun (WGS) entry which is preliminary data.</text>
</comment>
<dbReference type="FunFam" id="3.40.309.10:FF:000034">
    <property type="entry name" value="Aldehyde dehydrogenase, dimeric NADP-preferring"/>
    <property type="match status" value="1"/>
</dbReference>
<keyword evidence="7" id="KW-1185">Reference proteome</keyword>
<accession>A0A2G8JQU5</accession>
<evidence type="ECO:0000256" key="1">
    <source>
        <dbReference type="ARBA" id="ARBA00009986"/>
    </source>
</evidence>
<dbReference type="AlphaFoldDB" id="A0A2G8JQU5"/>
<evidence type="ECO:0000259" key="5">
    <source>
        <dbReference type="Pfam" id="PF00171"/>
    </source>
</evidence>
<proteinExistence type="inferred from homology"/>
<dbReference type="GO" id="GO:0005737">
    <property type="term" value="C:cytoplasm"/>
    <property type="evidence" value="ECO:0007669"/>
    <property type="project" value="TreeGrafter"/>
</dbReference>
<gene>
    <name evidence="6" type="ORF">BSL78_25027</name>
</gene>
<evidence type="ECO:0000256" key="3">
    <source>
        <dbReference type="PIRNR" id="PIRNR036492"/>
    </source>
</evidence>
<dbReference type="GO" id="GO:0004029">
    <property type="term" value="F:aldehyde dehydrogenase (NAD+) activity"/>
    <property type="evidence" value="ECO:0007669"/>
    <property type="project" value="TreeGrafter"/>
</dbReference>
<reference evidence="6 7" key="1">
    <citation type="journal article" date="2017" name="PLoS Biol.">
        <title>The sea cucumber genome provides insights into morphological evolution and visceral regeneration.</title>
        <authorList>
            <person name="Zhang X."/>
            <person name="Sun L."/>
            <person name="Yuan J."/>
            <person name="Sun Y."/>
            <person name="Gao Y."/>
            <person name="Zhang L."/>
            <person name="Li S."/>
            <person name="Dai H."/>
            <person name="Hamel J.F."/>
            <person name="Liu C."/>
            <person name="Yu Y."/>
            <person name="Liu S."/>
            <person name="Lin W."/>
            <person name="Guo K."/>
            <person name="Jin S."/>
            <person name="Xu P."/>
            <person name="Storey K.B."/>
            <person name="Huan P."/>
            <person name="Zhang T."/>
            <person name="Zhou Y."/>
            <person name="Zhang J."/>
            <person name="Lin C."/>
            <person name="Li X."/>
            <person name="Xing L."/>
            <person name="Huo D."/>
            <person name="Sun M."/>
            <person name="Wang L."/>
            <person name="Mercier A."/>
            <person name="Li F."/>
            <person name="Yang H."/>
            <person name="Xiang J."/>
        </authorList>
    </citation>
    <scope>NUCLEOTIDE SEQUENCE [LARGE SCALE GENOMIC DNA]</scope>
    <source>
        <strain evidence="6">Shaxun</strain>
        <tissue evidence="6">Muscle</tissue>
    </source>
</reference>